<evidence type="ECO:0000313" key="3">
    <source>
        <dbReference type="Proteomes" id="UP001054945"/>
    </source>
</evidence>
<dbReference type="Proteomes" id="UP001054945">
    <property type="component" value="Unassembled WGS sequence"/>
</dbReference>
<comment type="caution">
    <text evidence="2">The sequence shown here is derived from an EMBL/GenBank/DDBJ whole genome shotgun (WGS) entry which is preliminary data.</text>
</comment>
<evidence type="ECO:0000313" key="2">
    <source>
        <dbReference type="EMBL" id="GIY21586.1"/>
    </source>
</evidence>
<evidence type="ECO:0008006" key="4">
    <source>
        <dbReference type="Google" id="ProtNLM"/>
    </source>
</evidence>
<proteinExistence type="predicted"/>
<organism evidence="2 3">
    <name type="scientific">Caerostris extrusa</name>
    <name type="common">Bark spider</name>
    <name type="synonym">Caerostris bankana</name>
    <dbReference type="NCBI Taxonomy" id="172846"/>
    <lineage>
        <taxon>Eukaryota</taxon>
        <taxon>Metazoa</taxon>
        <taxon>Ecdysozoa</taxon>
        <taxon>Arthropoda</taxon>
        <taxon>Chelicerata</taxon>
        <taxon>Arachnida</taxon>
        <taxon>Araneae</taxon>
        <taxon>Araneomorphae</taxon>
        <taxon>Entelegynae</taxon>
        <taxon>Araneoidea</taxon>
        <taxon>Araneidae</taxon>
        <taxon>Caerostris</taxon>
    </lineage>
</organism>
<feature type="compositionally biased region" description="Polar residues" evidence="1">
    <location>
        <begin position="55"/>
        <end position="71"/>
    </location>
</feature>
<dbReference type="EMBL" id="BPLR01008035">
    <property type="protein sequence ID" value="GIY21586.1"/>
    <property type="molecule type" value="Genomic_DNA"/>
</dbReference>
<reference evidence="2 3" key="1">
    <citation type="submission" date="2021-06" db="EMBL/GenBank/DDBJ databases">
        <title>Caerostris extrusa draft genome.</title>
        <authorList>
            <person name="Kono N."/>
            <person name="Arakawa K."/>
        </authorList>
    </citation>
    <scope>NUCLEOTIDE SEQUENCE [LARGE SCALE GENOMIC DNA]</scope>
</reference>
<evidence type="ECO:0000256" key="1">
    <source>
        <dbReference type="SAM" id="MobiDB-lite"/>
    </source>
</evidence>
<feature type="compositionally biased region" description="Low complexity" evidence="1">
    <location>
        <begin position="27"/>
        <end position="38"/>
    </location>
</feature>
<accession>A0AAV4RL46</accession>
<keyword evidence="3" id="KW-1185">Reference proteome</keyword>
<sequence length="173" mass="20007">MLDKPRLSLKDLETNLNAWVDSDDINETTSNTNPTPNTHQFPKLTQKQRKIIKNTIPSKNLINKKPSNTNKDNPKSSDNKTSYPSAITNPKVRQIMIMKPADIHSFMKKINTDLKVKITCKLTTQYLKLEPETENLHTIINKYLDSTNVPYYLITPKNLRPPYSCPSWTPYQY</sequence>
<feature type="region of interest" description="Disordered" evidence="1">
    <location>
        <begin position="23"/>
        <end position="86"/>
    </location>
</feature>
<dbReference type="AlphaFoldDB" id="A0AAV4RL46"/>
<gene>
    <name evidence="2" type="ORF">CEXT_462751</name>
</gene>
<protein>
    <recommendedName>
        <fullName evidence="4">Pre-C2HC domain-containing protein</fullName>
    </recommendedName>
</protein>
<name>A0AAV4RL46_CAEEX</name>